<dbReference type="Proteomes" id="UP000006671">
    <property type="component" value="Unassembled WGS sequence"/>
</dbReference>
<organism evidence="11">
    <name type="scientific">Naegleria gruberi</name>
    <name type="common">Amoeba</name>
    <dbReference type="NCBI Taxonomy" id="5762"/>
    <lineage>
        <taxon>Eukaryota</taxon>
        <taxon>Discoba</taxon>
        <taxon>Heterolobosea</taxon>
        <taxon>Tetramitia</taxon>
        <taxon>Eutetramitia</taxon>
        <taxon>Vahlkampfiidae</taxon>
        <taxon>Naegleria</taxon>
    </lineage>
</organism>
<dbReference type="InParanoid" id="D2UXV2"/>
<dbReference type="SUPFAM" id="SSF51351">
    <property type="entry name" value="Triosephosphate isomerase (TIM)"/>
    <property type="match status" value="1"/>
</dbReference>
<dbReference type="GO" id="GO:0019563">
    <property type="term" value="P:glycerol catabolic process"/>
    <property type="evidence" value="ECO:0007669"/>
    <property type="project" value="TreeGrafter"/>
</dbReference>
<evidence type="ECO:0000256" key="7">
    <source>
        <dbReference type="ARBA" id="ARBA00023235"/>
    </source>
</evidence>
<dbReference type="UniPathway" id="UPA00138"/>
<evidence type="ECO:0000256" key="9">
    <source>
        <dbReference type="RuleBase" id="RU363013"/>
    </source>
</evidence>
<evidence type="ECO:0000256" key="4">
    <source>
        <dbReference type="ARBA" id="ARBA00011738"/>
    </source>
</evidence>
<sequence>MRTPYIGGNWKCNGTVESIKQLVQDLNQGPSTEGKVEVIVAPSSIHIGLVQSLNLRKDWKISAQNIVQEKNGGAFTGEISASMLKDLGIDSTLLGHSERRHVFGESNTVIAKKVKVSEEVGLTIIGCVGETLEERERGETNQVITSQLKDFNVTNWDKFVIAYEPVWAIGTGKTASPQQAQEAHKVLRDWLADNVNSEVAQKVRIIYGGSVNSANSDELIKQPDIDGFLVGGASLKSKDFLSIVNSGLKSVE</sequence>
<dbReference type="GO" id="GO:0006094">
    <property type="term" value="P:gluconeogenesis"/>
    <property type="evidence" value="ECO:0007669"/>
    <property type="project" value="UniProtKB-UniPathway"/>
</dbReference>
<dbReference type="KEGG" id="ngr:NAEGRDRAFT_29287"/>
<keyword evidence="5 9" id="KW-0312">Gluconeogenesis</keyword>
<dbReference type="UniPathway" id="UPA00109">
    <property type="reaction ID" value="UER00189"/>
</dbReference>
<evidence type="ECO:0000256" key="3">
    <source>
        <dbReference type="ARBA" id="ARBA00007422"/>
    </source>
</evidence>
<evidence type="ECO:0000256" key="2">
    <source>
        <dbReference type="ARBA" id="ARBA00004742"/>
    </source>
</evidence>
<dbReference type="GO" id="GO:0046166">
    <property type="term" value="P:glyceraldehyde-3-phosphate biosynthetic process"/>
    <property type="evidence" value="ECO:0007669"/>
    <property type="project" value="TreeGrafter"/>
</dbReference>
<gene>
    <name evidence="10" type="ORF">NAEGRDRAFT_29287</name>
</gene>
<dbReference type="OrthoDB" id="6715177at2759"/>
<dbReference type="VEuPathDB" id="AmoebaDB:NAEGRDRAFT_29287"/>
<proteinExistence type="inferred from homology"/>
<comment type="subcellular location">
    <subcellularLocation>
        <location evidence="8">Glycosome</location>
    </subcellularLocation>
</comment>
<dbReference type="GeneID" id="8863913"/>
<evidence type="ECO:0000313" key="10">
    <source>
        <dbReference type="EMBL" id="EFC50353.1"/>
    </source>
</evidence>
<dbReference type="GO" id="GO:0005829">
    <property type="term" value="C:cytosol"/>
    <property type="evidence" value="ECO:0007669"/>
    <property type="project" value="TreeGrafter"/>
</dbReference>
<dbReference type="FunCoup" id="D2UXV2">
    <property type="interactions" value="442"/>
</dbReference>
<dbReference type="GO" id="GO:0020015">
    <property type="term" value="C:glycosome"/>
    <property type="evidence" value="ECO:0007669"/>
    <property type="project" value="UniProtKB-SubCell"/>
</dbReference>
<dbReference type="InterPro" id="IPR013785">
    <property type="entry name" value="Aldolase_TIM"/>
</dbReference>
<dbReference type="GO" id="GO:0006096">
    <property type="term" value="P:glycolytic process"/>
    <property type="evidence" value="ECO:0007669"/>
    <property type="project" value="UniProtKB-UniPathway"/>
</dbReference>
<evidence type="ECO:0000256" key="1">
    <source>
        <dbReference type="ARBA" id="ARBA00004680"/>
    </source>
</evidence>
<dbReference type="InterPro" id="IPR000652">
    <property type="entry name" value="Triosephosphate_isomerase"/>
</dbReference>
<dbReference type="STRING" id="5762.D2UXV2"/>
<comment type="catalytic activity">
    <reaction evidence="9">
        <text>D-glyceraldehyde 3-phosphate = dihydroxyacetone phosphate</text>
        <dbReference type="Rhea" id="RHEA:18585"/>
        <dbReference type="ChEBI" id="CHEBI:57642"/>
        <dbReference type="ChEBI" id="CHEBI:59776"/>
        <dbReference type="EC" id="5.3.1.1"/>
    </reaction>
</comment>
<dbReference type="InterPro" id="IPR020861">
    <property type="entry name" value="Triosephosphate_isomerase_AS"/>
</dbReference>
<keyword evidence="7 9" id="KW-0413">Isomerase</keyword>
<dbReference type="RefSeq" id="XP_002683097.1">
    <property type="nucleotide sequence ID" value="XM_002683051.1"/>
</dbReference>
<dbReference type="NCBIfam" id="TIGR00419">
    <property type="entry name" value="tim"/>
    <property type="match status" value="1"/>
</dbReference>
<comment type="pathway">
    <text evidence="2 9">Carbohydrate biosynthesis; gluconeogenesis.</text>
</comment>
<evidence type="ECO:0000256" key="6">
    <source>
        <dbReference type="ARBA" id="ARBA00023152"/>
    </source>
</evidence>
<evidence type="ECO:0000313" key="11">
    <source>
        <dbReference type="Proteomes" id="UP000006671"/>
    </source>
</evidence>
<dbReference type="PROSITE" id="PS00171">
    <property type="entry name" value="TIM_1"/>
    <property type="match status" value="1"/>
</dbReference>
<dbReference type="GO" id="GO:0004807">
    <property type="term" value="F:triose-phosphate isomerase activity"/>
    <property type="evidence" value="ECO:0007669"/>
    <property type="project" value="UniProtKB-EC"/>
</dbReference>
<dbReference type="HAMAP" id="MF_00147_B">
    <property type="entry name" value="TIM_B"/>
    <property type="match status" value="1"/>
</dbReference>
<dbReference type="PROSITE" id="PS51440">
    <property type="entry name" value="TIM_2"/>
    <property type="match status" value="1"/>
</dbReference>
<dbReference type="PANTHER" id="PTHR21139">
    <property type="entry name" value="TRIOSEPHOSPHATE ISOMERASE"/>
    <property type="match status" value="1"/>
</dbReference>
<dbReference type="InterPro" id="IPR035990">
    <property type="entry name" value="TIM_sf"/>
</dbReference>
<comment type="pathway">
    <text evidence="1 9">Carbohydrate degradation; glycolysis; D-glyceraldehyde 3-phosphate from glycerone phosphate: step 1/1.</text>
</comment>
<dbReference type="EMBL" id="GG738845">
    <property type="protein sequence ID" value="EFC50353.1"/>
    <property type="molecule type" value="Genomic_DNA"/>
</dbReference>
<protein>
    <recommendedName>
        <fullName evidence="9">Triosephosphate isomerase</fullName>
        <ecNumber evidence="9">5.3.1.1</ecNumber>
    </recommendedName>
</protein>
<dbReference type="FunFam" id="3.20.20.70:FF:000020">
    <property type="entry name" value="Triosephosphate isomerase"/>
    <property type="match status" value="1"/>
</dbReference>
<dbReference type="OMA" id="IEKNGTM"/>
<name>D2UXV2_NAEGR</name>
<evidence type="ECO:0000256" key="8">
    <source>
        <dbReference type="ARBA" id="ARBA00060503"/>
    </source>
</evidence>
<dbReference type="EC" id="5.3.1.1" evidence="9"/>
<dbReference type="AlphaFoldDB" id="D2UXV2"/>
<dbReference type="eggNOG" id="KOG1643">
    <property type="taxonomic scope" value="Eukaryota"/>
</dbReference>
<dbReference type="CDD" id="cd00311">
    <property type="entry name" value="TIM"/>
    <property type="match status" value="1"/>
</dbReference>
<comment type="subunit">
    <text evidence="4">Homodimer.</text>
</comment>
<comment type="similarity">
    <text evidence="3 9">Belongs to the triosephosphate isomerase family.</text>
</comment>
<keyword evidence="6 9" id="KW-0324">Glycolysis</keyword>
<evidence type="ECO:0000256" key="5">
    <source>
        <dbReference type="ARBA" id="ARBA00022432"/>
    </source>
</evidence>
<dbReference type="Gene3D" id="3.20.20.70">
    <property type="entry name" value="Aldolase class I"/>
    <property type="match status" value="1"/>
</dbReference>
<keyword evidence="11" id="KW-1185">Reference proteome</keyword>
<accession>D2UXV2</accession>
<dbReference type="PANTHER" id="PTHR21139:SF2">
    <property type="entry name" value="TRIOSEPHOSPHATE ISOMERASE"/>
    <property type="match status" value="1"/>
</dbReference>
<dbReference type="Pfam" id="PF00121">
    <property type="entry name" value="TIM"/>
    <property type="match status" value="1"/>
</dbReference>
<dbReference type="InterPro" id="IPR022896">
    <property type="entry name" value="TrioseP_Isoase_bac/euk"/>
</dbReference>
<reference evidence="10 11" key="1">
    <citation type="journal article" date="2010" name="Cell">
        <title>The genome of Naegleria gruberi illuminates early eukaryotic versatility.</title>
        <authorList>
            <person name="Fritz-Laylin L.K."/>
            <person name="Prochnik S.E."/>
            <person name="Ginger M.L."/>
            <person name="Dacks J.B."/>
            <person name="Carpenter M.L."/>
            <person name="Field M.C."/>
            <person name="Kuo A."/>
            <person name="Paredez A."/>
            <person name="Chapman J."/>
            <person name="Pham J."/>
            <person name="Shu S."/>
            <person name="Neupane R."/>
            <person name="Cipriano M."/>
            <person name="Mancuso J."/>
            <person name="Tu H."/>
            <person name="Salamov A."/>
            <person name="Lindquist E."/>
            <person name="Shapiro H."/>
            <person name="Lucas S."/>
            <person name="Grigoriev I.V."/>
            <person name="Cande W.Z."/>
            <person name="Fulton C."/>
            <person name="Rokhsar D.S."/>
            <person name="Dawson S.C."/>
        </authorList>
    </citation>
    <scope>NUCLEOTIDE SEQUENCE [LARGE SCALE GENOMIC DNA]</scope>
    <source>
        <strain evidence="10 11">NEG-M</strain>
    </source>
</reference>